<organism evidence="1 2">
    <name type="scientific">Oldenlandia corymbosa var. corymbosa</name>
    <dbReference type="NCBI Taxonomy" id="529605"/>
    <lineage>
        <taxon>Eukaryota</taxon>
        <taxon>Viridiplantae</taxon>
        <taxon>Streptophyta</taxon>
        <taxon>Embryophyta</taxon>
        <taxon>Tracheophyta</taxon>
        <taxon>Spermatophyta</taxon>
        <taxon>Magnoliopsida</taxon>
        <taxon>eudicotyledons</taxon>
        <taxon>Gunneridae</taxon>
        <taxon>Pentapetalae</taxon>
        <taxon>asterids</taxon>
        <taxon>lamiids</taxon>
        <taxon>Gentianales</taxon>
        <taxon>Rubiaceae</taxon>
        <taxon>Rubioideae</taxon>
        <taxon>Spermacoceae</taxon>
        <taxon>Hedyotis-Oldenlandia complex</taxon>
        <taxon>Oldenlandia</taxon>
    </lineage>
</organism>
<evidence type="ECO:0000313" key="1">
    <source>
        <dbReference type="EMBL" id="CAI9102068.1"/>
    </source>
</evidence>
<accession>A0AAV1D399</accession>
<gene>
    <name evidence="1" type="ORF">OLC1_LOCUS11497</name>
</gene>
<protein>
    <submittedName>
        <fullName evidence="1">OLC1v1000261C1</fullName>
    </submittedName>
</protein>
<dbReference type="EMBL" id="OX459121">
    <property type="protein sequence ID" value="CAI9102068.1"/>
    <property type="molecule type" value="Genomic_DNA"/>
</dbReference>
<reference evidence="1" key="1">
    <citation type="submission" date="2023-03" db="EMBL/GenBank/DDBJ databases">
        <authorList>
            <person name="Julca I."/>
        </authorList>
    </citation>
    <scope>NUCLEOTIDE SEQUENCE</scope>
</reference>
<name>A0AAV1D399_OLDCO</name>
<sequence length="433" mass="49970">MVVLRSETSKLLRCAKDIPPRETENKVQSTKSQCCGCQFQLIAEMRGDGTSFSICIVLGPKGTHNHPFDTFREGQRQISGMSDKAKEIVREMLRFRGKPAAMVKRINVECPDDYVVPKQYTTKRVDHDSGVLSDIFLVHPVSVQMLRVYRWYIVAKFDWVGGASYCHNNIPKVGTGRPNQEILLAPTQYEHAMAVSGMKAYMHSNAESYGKLVKCVEDTWEFARMHELGEDVYQSCGCVLEKTHGIPFAFEHRRIVDERLPLEVADIHFFWSILDYRRNVPDSAPDDDDVDIADDETDEQKIFLGLADVAYNKELVVLRRINAFLQHVNDSKHMSYEQPKVKTRVKGRPKLKKRIPYLWEKRDTRGWRTDIVSYESAKDIPYFMLPYIQRYLNVEPDGNCGFRCVAEYVCDTQEEWPWVRAVIVSDLLTLPDL</sequence>
<proteinExistence type="predicted"/>
<dbReference type="AlphaFoldDB" id="A0AAV1D399"/>
<keyword evidence="2" id="KW-1185">Reference proteome</keyword>
<dbReference type="Proteomes" id="UP001161247">
    <property type="component" value="Chromosome 4"/>
</dbReference>
<evidence type="ECO:0000313" key="2">
    <source>
        <dbReference type="Proteomes" id="UP001161247"/>
    </source>
</evidence>